<keyword evidence="8" id="KW-1185">Reference proteome</keyword>
<dbReference type="PANTHER" id="PTHR42794:SF1">
    <property type="entry name" value="HEMIN IMPORT ATP-BINDING PROTEIN HMUV"/>
    <property type="match status" value="1"/>
</dbReference>
<protein>
    <submittedName>
        <fullName evidence="7">ABC transporter ATP-binding protein</fullName>
    </submittedName>
</protein>
<accession>A0ABY9ECK1</accession>
<dbReference type="PROSITE" id="PS50893">
    <property type="entry name" value="ABC_TRANSPORTER_2"/>
    <property type="match status" value="1"/>
</dbReference>
<reference evidence="7 8" key="1">
    <citation type="submission" date="2022-05" db="EMBL/GenBank/DDBJ databases">
        <title>Microbulbifer sp. nov., isolated from sponge.</title>
        <authorList>
            <person name="Gao L."/>
        </authorList>
    </citation>
    <scope>NUCLEOTIDE SEQUENCE [LARGE SCALE GENOMIC DNA]</scope>
    <source>
        <strain evidence="7 8">MI-G</strain>
    </source>
</reference>
<dbReference type="InterPro" id="IPR017871">
    <property type="entry name" value="ABC_transporter-like_CS"/>
</dbReference>
<keyword evidence="2" id="KW-0547">Nucleotide-binding</keyword>
<dbReference type="InterPro" id="IPR003593">
    <property type="entry name" value="AAA+_ATPase"/>
</dbReference>
<gene>
    <name evidence="7" type="ORF">M8T91_02735</name>
</gene>
<dbReference type="Pfam" id="PF00005">
    <property type="entry name" value="ABC_tran"/>
    <property type="match status" value="1"/>
</dbReference>
<dbReference type="SUPFAM" id="SSF52540">
    <property type="entry name" value="P-loop containing nucleoside triphosphate hydrolases"/>
    <property type="match status" value="1"/>
</dbReference>
<dbReference type="CDD" id="cd03214">
    <property type="entry name" value="ABC_Iron-Siderophores_B12_Hemin"/>
    <property type="match status" value="1"/>
</dbReference>
<dbReference type="PROSITE" id="PS00211">
    <property type="entry name" value="ABC_TRANSPORTER_1"/>
    <property type="match status" value="1"/>
</dbReference>
<dbReference type="EMBL" id="CP098023">
    <property type="protein sequence ID" value="WKD50367.1"/>
    <property type="molecule type" value="Genomic_DNA"/>
</dbReference>
<evidence type="ECO:0000313" key="8">
    <source>
        <dbReference type="Proteomes" id="UP001321520"/>
    </source>
</evidence>
<proteinExistence type="predicted"/>
<sequence>MAVNTGAASNRGEPLEITCRGLGLRRGRKRVLTEISCAFRPRELTAVVGPNGAGKSSLLQCLSGVLSPSAGHIELNGRSAKGFSATERARLGAYLPQSETPAWSLGAADMVALGLLPWGRPRDREWRVRQALLLVDALDFAERPVTQLSGGELRRVQLARLLVGQAPLLIADEPTTALDIRHQLQLMQHFRALADGGKTLVLALHDLSLAARFCDRIVLMQDGRLLAQGAPREVFTPAQIGDAYGVSSEFRWRDGIADFVPLDLLEK</sequence>
<feature type="domain" description="ABC transporter" evidence="6">
    <location>
        <begin position="17"/>
        <end position="247"/>
    </location>
</feature>
<evidence type="ECO:0000256" key="4">
    <source>
        <dbReference type="ARBA" id="ARBA00022967"/>
    </source>
</evidence>
<comment type="function">
    <text evidence="5">Part of the ABC transporter complex HmuTUV involved in hemin import. Responsible for energy coupling to the transport system.</text>
</comment>
<organism evidence="7 8">
    <name type="scientific">Microbulbifer spongiae</name>
    <dbReference type="NCBI Taxonomy" id="2944933"/>
    <lineage>
        <taxon>Bacteria</taxon>
        <taxon>Pseudomonadati</taxon>
        <taxon>Pseudomonadota</taxon>
        <taxon>Gammaproteobacteria</taxon>
        <taxon>Cellvibrionales</taxon>
        <taxon>Microbulbiferaceae</taxon>
        <taxon>Microbulbifer</taxon>
    </lineage>
</organism>
<evidence type="ECO:0000313" key="7">
    <source>
        <dbReference type="EMBL" id="WKD50367.1"/>
    </source>
</evidence>
<evidence type="ECO:0000259" key="6">
    <source>
        <dbReference type="PROSITE" id="PS50893"/>
    </source>
</evidence>
<keyword evidence="4" id="KW-1278">Translocase</keyword>
<dbReference type="PANTHER" id="PTHR42794">
    <property type="entry name" value="HEMIN IMPORT ATP-BINDING PROTEIN HMUV"/>
    <property type="match status" value="1"/>
</dbReference>
<dbReference type="Proteomes" id="UP001321520">
    <property type="component" value="Chromosome"/>
</dbReference>
<evidence type="ECO:0000256" key="2">
    <source>
        <dbReference type="ARBA" id="ARBA00022741"/>
    </source>
</evidence>
<keyword evidence="3 7" id="KW-0067">ATP-binding</keyword>
<dbReference type="RefSeq" id="WP_301416577.1">
    <property type="nucleotide sequence ID" value="NZ_CP098023.1"/>
</dbReference>
<evidence type="ECO:0000256" key="1">
    <source>
        <dbReference type="ARBA" id="ARBA00022448"/>
    </source>
</evidence>
<keyword evidence="1" id="KW-0813">Transport</keyword>
<dbReference type="GO" id="GO:0005524">
    <property type="term" value="F:ATP binding"/>
    <property type="evidence" value="ECO:0007669"/>
    <property type="project" value="UniProtKB-KW"/>
</dbReference>
<dbReference type="InterPro" id="IPR003439">
    <property type="entry name" value="ABC_transporter-like_ATP-bd"/>
</dbReference>
<name>A0ABY9ECK1_9GAMM</name>
<evidence type="ECO:0000256" key="5">
    <source>
        <dbReference type="ARBA" id="ARBA00037066"/>
    </source>
</evidence>
<dbReference type="InterPro" id="IPR027417">
    <property type="entry name" value="P-loop_NTPase"/>
</dbReference>
<dbReference type="Gene3D" id="3.40.50.300">
    <property type="entry name" value="P-loop containing nucleotide triphosphate hydrolases"/>
    <property type="match status" value="1"/>
</dbReference>
<evidence type="ECO:0000256" key="3">
    <source>
        <dbReference type="ARBA" id="ARBA00022840"/>
    </source>
</evidence>
<dbReference type="SMART" id="SM00382">
    <property type="entry name" value="AAA"/>
    <property type="match status" value="1"/>
</dbReference>